<gene>
    <name evidence="2" type="ORF">BE08_06455</name>
</gene>
<dbReference type="Gene3D" id="3.40.50.1110">
    <property type="entry name" value="SGNH hydrolase"/>
    <property type="match status" value="1"/>
</dbReference>
<organism evidence="2 3">
    <name type="scientific">Sorangium cellulosum</name>
    <name type="common">Polyangium cellulosum</name>
    <dbReference type="NCBI Taxonomy" id="56"/>
    <lineage>
        <taxon>Bacteria</taxon>
        <taxon>Pseudomonadati</taxon>
        <taxon>Myxococcota</taxon>
        <taxon>Polyangia</taxon>
        <taxon>Polyangiales</taxon>
        <taxon>Polyangiaceae</taxon>
        <taxon>Sorangium</taxon>
    </lineage>
</organism>
<feature type="domain" description="SGNH hydrolase-type esterase" evidence="1">
    <location>
        <begin position="6"/>
        <end position="171"/>
    </location>
</feature>
<comment type="caution">
    <text evidence="2">The sequence shown here is derived from an EMBL/GenBank/DDBJ whole genome shotgun (WGS) entry which is preliminary data.</text>
</comment>
<dbReference type="GO" id="GO:0016788">
    <property type="term" value="F:hydrolase activity, acting on ester bonds"/>
    <property type="evidence" value="ECO:0007669"/>
    <property type="project" value="UniProtKB-ARBA"/>
</dbReference>
<dbReference type="InterPro" id="IPR036514">
    <property type="entry name" value="SGNH_hydro_sf"/>
</dbReference>
<dbReference type="CDD" id="cd00229">
    <property type="entry name" value="SGNH_hydrolase"/>
    <property type="match status" value="1"/>
</dbReference>
<accession>A0A150PAK2</accession>
<dbReference type="AlphaFoldDB" id="A0A150PAK2"/>
<evidence type="ECO:0000259" key="1">
    <source>
        <dbReference type="Pfam" id="PF13472"/>
    </source>
</evidence>
<dbReference type="EMBL" id="JELY01002445">
    <property type="protein sequence ID" value="KYF52508.1"/>
    <property type="molecule type" value="Genomic_DNA"/>
</dbReference>
<dbReference type="InterPro" id="IPR013830">
    <property type="entry name" value="SGNH_hydro"/>
</dbReference>
<protein>
    <recommendedName>
        <fullName evidence="1">SGNH hydrolase-type esterase domain-containing protein</fullName>
    </recommendedName>
</protein>
<dbReference type="Pfam" id="PF13472">
    <property type="entry name" value="Lipase_GDSL_2"/>
    <property type="match status" value="1"/>
</dbReference>
<evidence type="ECO:0000313" key="2">
    <source>
        <dbReference type="EMBL" id="KYF52508.1"/>
    </source>
</evidence>
<evidence type="ECO:0000313" key="3">
    <source>
        <dbReference type="Proteomes" id="UP000075420"/>
    </source>
</evidence>
<proteinExistence type="predicted"/>
<sequence>MSSVVLLGDSVFDNGSYTNGEPDVASHLRALLPSWRVTLCAVDGTTTSDIGPQLDRTPKDATHVILSLGGNDALSNADILGLPVRSTAEALDIFRERADAFEQSYSWALEAVVALGRPTTVCTIYNGNLAPGEAERARIALMTFNDVILRQAFSRALDVVDLRLVCSEAGDFANAIEPSGAGGLKIAQALVRALGAAAVHKRATTVTAG</sequence>
<name>A0A150PAK2_SORCE</name>
<reference evidence="2 3" key="1">
    <citation type="submission" date="2014-02" db="EMBL/GenBank/DDBJ databases">
        <title>The small core and large imbalanced accessory genome model reveals a collaborative survival strategy of Sorangium cellulosum strains in nature.</title>
        <authorList>
            <person name="Han K."/>
            <person name="Peng R."/>
            <person name="Blom J."/>
            <person name="Li Y.-Z."/>
        </authorList>
    </citation>
    <scope>NUCLEOTIDE SEQUENCE [LARGE SCALE GENOMIC DNA]</scope>
    <source>
        <strain evidence="2 3">So0157-25</strain>
    </source>
</reference>
<dbReference type="Proteomes" id="UP000075420">
    <property type="component" value="Unassembled WGS sequence"/>
</dbReference>
<dbReference type="SUPFAM" id="SSF52266">
    <property type="entry name" value="SGNH hydrolase"/>
    <property type="match status" value="1"/>
</dbReference>